<dbReference type="AlphaFoldDB" id="A0A2K3YIB8"/>
<dbReference type="InterPro" id="IPR010024">
    <property type="entry name" value="CHP16711"/>
</dbReference>
<evidence type="ECO:0000313" key="2">
    <source>
        <dbReference type="EMBL" id="PNZ25329.1"/>
    </source>
</evidence>
<name>A0A2K3YIB8_9STAP</name>
<dbReference type="InterPro" id="IPR023385">
    <property type="entry name" value="YopX-like_C"/>
</dbReference>
<gene>
    <name evidence="2" type="ORF">CD122_10060</name>
</gene>
<dbReference type="SUPFAM" id="SSF159006">
    <property type="entry name" value="YopX-like"/>
    <property type="match status" value="1"/>
</dbReference>
<dbReference type="Pfam" id="PF09643">
    <property type="entry name" value="YopX"/>
    <property type="match status" value="1"/>
</dbReference>
<dbReference type="Proteomes" id="UP000242752">
    <property type="component" value="Unassembled WGS sequence"/>
</dbReference>
<protein>
    <recommendedName>
        <fullName evidence="1">YopX protein domain-containing protein</fullName>
    </recommendedName>
</protein>
<comment type="caution">
    <text evidence="2">The sequence shown here is derived from an EMBL/GenBank/DDBJ whole genome shotgun (WGS) entry which is preliminary data.</text>
</comment>
<dbReference type="OrthoDB" id="1809393at2"/>
<sequence>MIPTFRVWDEKDKRMLYPGDYTMEIDDYGVHVLGNHNQVISVDEDENLMQSTGAFDKRDVEIYEGDIVRFNFPYGKRQRAIGVVVLRDDEACFGLDIDSSDEKLRLYRDGRYFEVIGNKYEQPHLLKEDE</sequence>
<evidence type="ECO:0000313" key="3">
    <source>
        <dbReference type="Proteomes" id="UP000242752"/>
    </source>
</evidence>
<feature type="domain" description="YopX protein" evidence="1">
    <location>
        <begin position="5"/>
        <end position="127"/>
    </location>
</feature>
<proteinExistence type="predicted"/>
<dbReference type="InterPro" id="IPR019096">
    <property type="entry name" value="YopX_protein"/>
</dbReference>
<accession>A0A2K3YIB8</accession>
<dbReference type="NCBIfam" id="TIGR01671">
    <property type="entry name" value="phage_TIGR01671"/>
    <property type="match status" value="1"/>
</dbReference>
<dbReference type="EMBL" id="PPRF01000082">
    <property type="protein sequence ID" value="PNZ25329.1"/>
    <property type="molecule type" value="Genomic_DNA"/>
</dbReference>
<dbReference type="Gene3D" id="2.30.30.290">
    <property type="entry name" value="YopX-like domains"/>
    <property type="match status" value="1"/>
</dbReference>
<organism evidence="2 3">
    <name type="scientific">Staphylococcus rostri</name>
    <dbReference type="NCBI Taxonomy" id="522262"/>
    <lineage>
        <taxon>Bacteria</taxon>
        <taxon>Bacillati</taxon>
        <taxon>Bacillota</taxon>
        <taxon>Bacilli</taxon>
        <taxon>Bacillales</taxon>
        <taxon>Staphylococcaceae</taxon>
        <taxon>Staphylococcus</taxon>
    </lineage>
</organism>
<reference evidence="2 3" key="1">
    <citation type="submission" date="2017-08" db="EMBL/GenBank/DDBJ databases">
        <title>Draft genome sequences of 64 type strains of genus Staph aureus.</title>
        <authorList>
            <person name="Cole K."/>
            <person name="Golubchik T."/>
            <person name="Russell J."/>
            <person name="Foster D."/>
            <person name="Llewelyn M."/>
            <person name="Wilson D."/>
            <person name="Crook D."/>
            <person name="Paul J."/>
        </authorList>
    </citation>
    <scope>NUCLEOTIDE SEQUENCE [LARGE SCALE GENOMIC DNA]</scope>
    <source>
        <strain evidence="2 3">DSM 21968</strain>
    </source>
</reference>
<evidence type="ECO:0000259" key="1">
    <source>
        <dbReference type="Pfam" id="PF09643"/>
    </source>
</evidence>
<dbReference type="RefSeq" id="WP_103358845.1">
    <property type="nucleotide sequence ID" value="NZ_PPRF01000082.1"/>
</dbReference>
<keyword evidence="3" id="KW-1185">Reference proteome</keyword>